<evidence type="ECO:0000313" key="6">
    <source>
        <dbReference type="EMBL" id="TWX63544.1"/>
    </source>
</evidence>
<comment type="similarity">
    <text evidence="1">Belongs to the LysR transcriptional regulatory family.</text>
</comment>
<evidence type="ECO:0000256" key="1">
    <source>
        <dbReference type="ARBA" id="ARBA00009437"/>
    </source>
</evidence>
<accession>A0A5C6Q3V6</accession>
<evidence type="ECO:0000256" key="4">
    <source>
        <dbReference type="ARBA" id="ARBA00023163"/>
    </source>
</evidence>
<reference evidence="6 7" key="1">
    <citation type="submission" date="2019-07" db="EMBL/GenBank/DDBJ databases">
        <title>Genomes of sea-ice associated Colwellia species.</title>
        <authorList>
            <person name="Bowman J.P."/>
        </authorList>
    </citation>
    <scope>NUCLEOTIDE SEQUENCE [LARGE SCALE GENOMIC DNA]</scope>
    <source>
        <strain evidence="6 7">ACAM 459</strain>
    </source>
</reference>
<dbReference type="PROSITE" id="PS00018">
    <property type="entry name" value="EF_HAND_1"/>
    <property type="match status" value="1"/>
</dbReference>
<keyword evidence="3" id="KW-0238">DNA-binding</keyword>
<organism evidence="6 7">
    <name type="scientific">Colwellia demingiae</name>
    <dbReference type="NCBI Taxonomy" id="89401"/>
    <lineage>
        <taxon>Bacteria</taxon>
        <taxon>Pseudomonadati</taxon>
        <taxon>Pseudomonadota</taxon>
        <taxon>Gammaproteobacteria</taxon>
        <taxon>Alteromonadales</taxon>
        <taxon>Colwelliaceae</taxon>
        <taxon>Colwellia</taxon>
    </lineage>
</organism>
<dbReference type="InterPro" id="IPR036388">
    <property type="entry name" value="WH-like_DNA-bd_sf"/>
</dbReference>
<keyword evidence="2" id="KW-0805">Transcription regulation</keyword>
<dbReference type="InterPro" id="IPR005119">
    <property type="entry name" value="LysR_subst-bd"/>
</dbReference>
<dbReference type="OrthoDB" id="646694at2"/>
<keyword evidence="4" id="KW-0804">Transcription</keyword>
<evidence type="ECO:0000313" key="7">
    <source>
        <dbReference type="Proteomes" id="UP000321822"/>
    </source>
</evidence>
<dbReference type="PROSITE" id="PS50931">
    <property type="entry name" value="HTH_LYSR"/>
    <property type="match status" value="1"/>
</dbReference>
<dbReference type="SUPFAM" id="SSF46785">
    <property type="entry name" value="Winged helix' DNA-binding domain"/>
    <property type="match status" value="1"/>
</dbReference>
<dbReference type="InterPro" id="IPR036390">
    <property type="entry name" value="WH_DNA-bd_sf"/>
</dbReference>
<dbReference type="RefSeq" id="WP_146791894.1">
    <property type="nucleotide sequence ID" value="NZ_VOLT01000020.1"/>
</dbReference>
<proteinExistence type="inferred from homology"/>
<name>A0A5C6Q3V6_9GAMM</name>
<dbReference type="Proteomes" id="UP000321822">
    <property type="component" value="Unassembled WGS sequence"/>
</dbReference>
<protein>
    <submittedName>
        <fullName evidence="6">LysR family transcriptional regulator</fullName>
    </submittedName>
</protein>
<dbReference type="Gene3D" id="3.40.190.10">
    <property type="entry name" value="Periplasmic binding protein-like II"/>
    <property type="match status" value="2"/>
</dbReference>
<evidence type="ECO:0000256" key="2">
    <source>
        <dbReference type="ARBA" id="ARBA00023015"/>
    </source>
</evidence>
<evidence type="ECO:0000259" key="5">
    <source>
        <dbReference type="PROSITE" id="PS50931"/>
    </source>
</evidence>
<gene>
    <name evidence="6" type="ORF">ESZ36_22020</name>
</gene>
<dbReference type="InterPro" id="IPR000847">
    <property type="entry name" value="LysR_HTH_N"/>
</dbReference>
<dbReference type="EMBL" id="VOLT01000020">
    <property type="protein sequence ID" value="TWX63544.1"/>
    <property type="molecule type" value="Genomic_DNA"/>
</dbReference>
<feature type="domain" description="HTH lysR-type" evidence="5">
    <location>
        <begin position="4"/>
        <end position="62"/>
    </location>
</feature>
<dbReference type="FunFam" id="1.10.10.10:FF:000001">
    <property type="entry name" value="LysR family transcriptional regulator"/>
    <property type="match status" value="1"/>
</dbReference>
<evidence type="ECO:0000256" key="3">
    <source>
        <dbReference type="ARBA" id="ARBA00023125"/>
    </source>
</evidence>
<dbReference type="Pfam" id="PF00126">
    <property type="entry name" value="HTH_1"/>
    <property type="match status" value="1"/>
</dbReference>
<dbReference type="GO" id="GO:0003700">
    <property type="term" value="F:DNA-binding transcription factor activity"/>
    <property type="evidence" value="ECO:0007669"/>
    <property type="project" value="InterPro"/>
</dbReference>
<keyword evidence="7" id="KW-1185">Reference proteome</keyword>
<sequence length="302" mass="33630">MTNYTLKQLRYFVAVADSGNVTEASEKLFISQPAISNAISQLEEALNTQLLIRHHAKGVSLTSAGEEMVSHCRNLLSHAEEINAQMTQHSTLISGTINVGCYASLGPIYAPKLIQGFTKLYPDINFKLFEGNIEEINEALISGKIEMALMYDLNSNGQIESIELAKVSPHVLLSIKHPLAKRKKINLMTLQDEPLILLDLPNSSKYFQSLFEQYDKNPFIKHRTKSIEMLRSLVANGEGYALMNSKVKSTTCFDGSELISVPLADYAKPISLVISKVSGIKQPKRCEAFLEFCIKNFNVDNN</sequence>
<dbReference type="Gene3D" id="1.10.10.10">
    <property type="entry name" value="Winged helix-like DNA-binding domain superfamily/Winged helix DNA-binding domain"/>
    <property type="match status" value="1"/>
</dbReference>
<dbReference type="SUPFAM" id="SSF53850">
    <property type="entry name" value="Periplasmic binding protein-like II"/>
    <property type="match status" value="1"/>
</dbReference>
<dbReference type="PANTHER" id="PTHR30346">
    <property type="entry name" value="TRANSCRIPTIONAL DUAL REGULATOR HCAR-RELATED"/>
    <property type="match status" value="1"/>
</dbReference>
<dbReference type="GO" id="GO:0032993">
    <property type="term" value="C:protein-DNA complex"/>
    <property type="evidence" value="ECO:0007669"/>
    <property type="project" value="TreeGrafter"/>
</dbReference>
<dbReference type="PANTHER" id="PTHR30346:SF0">
    <property type="entry name" value="HCA OPERON TRANSCRIPTIONAL ACTIVATOR HCAR"/>
    <property type="match status" value="1"/>
</dbReference>
<dbReference type="AlphaFoldDB" id="A0A5C6Q3V6"/>
<dbReference type="GO" id="GO:0003677">
    <property type="term" value="F:DNA binding"/>
    <property type="evidence" value="ECO:0007669"/>
    <property type="project" value="UniProtKB-KW"/>
</dbReference>
<dbReference type="PRINTS" id="PR00039">
    <property type="entry name" value="HTHLYSR"/>
</dbReference>
<dbReference type="InterPro" id="IPR018247">
    <property type="entry name" value="EF_Hand_1_Ca_BS"/>
</dbReference>
<comment type="caution">
    <text evidence="6">The sequence shown here is derived from an EMBL/GenBank/DDBJ whole genome shotgun (WGS) entry which is preliminary data.</text>
</comment>
<dbReference type="Pfam" id="PF03466">
    <property type="entry name" value="LysR_substrate"/>
    <property type="match status" value="1"/>
</dbReference>